<sequence length="123" mass="12669">MSVSEAFQAFARETPEQFGVWVRAVGELGDASALDERTQELAYLAVLAATGLHSGLDFHTRRALELGASRDEVLSAVLVGLPAAGNRVTSALPSVLAACPARDDTTGSDGTTGRDGATEPSPA</sequence>
<evidence type="ECO:0000313" key="4">
    <source>
        <dbReference type="Proteomes" id="UP001240250"/>
    </source>
</evidence>
<keyword evidence="4" id="KW-1185">Reference proteome</keyword>
<dbReference type="InterPro" id="IPR003779">
    <property type="entry name" value="CMD-like"/>
</dbReference>
<gene>
    <name evidence="3" type="ORF">JO380_001336</name>
</gene>
<organism evidence="3 4">
    <name type="scientific">Cellulomonas iranensis</name>
    <dbReference type="NCBI Taxonomy" id="76862"/>
    <lineage>
        <taxon>Bacteria</taxon>
        <taxon>Bacillati</taxon>
        <taxon>Actinomycetota</taxon>
        <taxon>Actinomycetes</taxon>
        <taxon>Micrococcales</taxon>
        <taxon>Cellulomonadaceae</taxon>
        <taxon>Cellulomonas</taxon>
    </lineage>
</organism>
<feature type="domain" description="Carboxymuconolactone decarboxylase-like" evidence="2">
    <location>
        <begin position="26"/>
        <end position="92"/>
    </location>
</feature>
<comment type="caution">
    <text evidence="3">The sequence shown here is derived from an EMBL/GenBank/DDBJ whole genome shotgun (WGS) entry which is preliminary data.</text>
</comment>
<dbReference type="PANTHER" id="PTHR33930">
    <property type="entry name" value="ALKYL HYDROPEROXIDE REDUCTASE AHPD"/>
    <property type="match status" value="1"/>
</dbReference>
<name>A0ABU0GHV5_9CELL</name>
<evidence type="ECO:0000259" key="2">
    <source>
        <dbReference type="Pfam" id="PF02627"/>
    </source>
</evidence>
<dbReference type="PANTHER" id="PTHR33930:SF2">
    <property type="entry name" value="BLR3452 PROTEIN"/>
    <property type="match status" value="1"/>
</dbReference>
<dbReference type="Proteomes" id="UP001240250">
    <property type="component" value="Unassembled WGS sequence"/>
</dbReference>
<dbReference type="Pfam" id="PF02627">
    <property type="entry name" value="CMD"/>
    <property type="match status" value="1"/>
</dbReference>
<evidence type="ECO:0000256" key="1">
    <source>
        <dbReference type="SAM" id="MobiDB-lite"/>
    </source>
</evidence>
<dbReference type="Gene3D" id="1.20.1290.10">
    <property type="entry name" value="AhpD-like"/>
    <property type="match status" value="1"/>
</dbReference>
<reference evidence="3 4" key="1">
    <citation type="submission" date="2023-07" db="EMBL/GenBank/DDBJ databases">
        <title>Sequencing the genomes of 1000 actinobacteria strains.</title>
        <authorList>
            <person name="Klenk H.-P."/>
        </authorList>
    </citation>
    <scope>NUCLEOTIDE SEQUENCE [LARGE SCALE GENOMIC DNA]</scope>
    <source>
        <strain evidence="3 4">DSM 14785</strain>
    </source>
</reference>
<dbReference type="SUPFAM" id="SSF69118">
    <property type="entry name" value="AhpD-like"/>
    <property type="match status" value="1"/>
</dbReference>
<protein>
    <submittedName>
        <fullName evidence="3">AhpD family alkylhydroperoxidase</fullName>
    </submittedName>
</protein>
<evidence type="ECO:0000313" key="3">
    <source>
        <dbReference type="EMBL" id="MDQ0424955.1"/>
    </source>
</evidence>
<feature type="region of interest" description="Disordered" evidence="1">
    <location>
        <begin position="100"/>
        <end position="123"/>
    </location>
</feature>
<proteinExistence type="predicted"/>
<dbReference type="EMBL" id="JAUSVM010000001">
    <property type="protein sequence ID" value="MDQ0424955.1"/>
    <property type="molecule type" value="Genomic_DNA"/>
</dbReference>
<accession>A0ABU0GHV5</accession>
<dbReference type="InterPro" id="IPR029032">
    <property type="entry name" value="AhpD-like"/>
</dbReference>
<dbReference type="RefSeq" id="WP_082740192.1">
    <property type="nucleotide sequence ID" value="NZ_CP194061.1"/>
</dbReference>